<feature type="region of interest" description="Disordered" evidence="1">
    <location>
        <begin position="43"/>
        <end position="70"/>
    </location>
</feature>
<feature type="region of interest" description="Disordered" evidence="1">
    <location>
        <begin position="149"/>
        <end position="177"/>
    </location>
</feature>
<proteinExistence type="predicted"/>
<gene>
    <name evidence="2" type="ORF">PIB30_058679</name>
</gene>
<evidence type="ECO:0000313" key="3">
    <source>
        <dbReference type="Proteomes" id="UP001341840"/>
    </source>
</evidence>
<dbReference type="Proteomes" id="UP001341840">
    <property type="component" value="Unassembled WGS sequence"/>
</dbReference>
<feature type="compositionally biased region" description="Acidic residues" evidence="1">
    <location>
        <begin position="167"/>
        <end position="177"/>
    </location>
</feature>
<name>A0ABU6TM75_9FABA</name>
<accession>A0ABU6TM75</accession>
<comment type="caution">
    <text evidence="2">The sequence shown here is derived from an EMBL/GenBank/DDBJ whole genome shotgun (WGS) entry which is preliminary data.</text>
</comment>
<protein>
    <submittedName>
        <fullName evidence="2">Uncharacterized protein</fullName>
    </submittedName>
</protein>
<evidence type="ECO:0000256" key="1">
    <source>
        <dbReference type="SAM" id="MobiDB-lite"/>
    </source>
</evidence>
<reference evidence="2 3" key="1">
    <citation type="journal article" date="2023" name="Plants (Basel)">
        <title>Bridging the Gap: Combining Genomics and Transcriptomics Approaches to Understand Stylosanthes scabra, an Orphan Legume from the Brazilian Caatinga.</title>
        <authorList>
            <person name="Ferreira-Neto J.R.C."/>
            <person name="da Silva M.D."/>
            <person name="Binneck E."/>
            <person name="de Melo N.F."/>
            <person name="da Silva R.H."/>
            <person name="de Melo A.L.T.M."/>
            <person name="Pandolfi V."/>
            <person name="Bustamante F.O."/>
            <person name="Brasileiro-Vidal A.C."/>
            <person name="Benko-Iseppon A.M."/>
        </authorList>
    </citation>
    <scope>NUCLEOTIDE SEQUENCE [LARGE SCALE GENOMIC DNA]</scope>
    <source>
        <tissue evidence="2">Leaves</tissue>
    </source>
</reference>
<keyword evidence="3" id="KW-1185">Reference proteome</keyword>
<organism evidence="2 3">
    <name type="scientific">Stylosanthes scabra</name>
    <dbReference type="NCBI Taxonomy" id="79078"/>
    <lineage>
        <taxon>Eukaryota</taxon>
        <taxon>Viridiplantae</taxon>
        <taxon>Streptophyta</taxon>
        <taxon>Embryophyta</taxon>
        <taxon>Tracheophyta</taxon>
        <taxon>Spermatophyta</taxon>
        <taxon>Magnoliopsida</taxon>
        <taxon>eudicotyledons</taxon>
        <taxon>Gunneridae</taxon>
        <taxon>Pentapetalae</taxon>
        <taxon>rosids</taxon>
        <taxon>fabids</taxon>
        <taxon>Fabales</taxon>
        <taxon>Fabaceae</taxon>
        <taxon>Papilionoideae</taxon>
        <taxon>50 kb inversion clade</taxon>
        <taxon>dalbergioids sensu lato</taxon>
        <taxon>Dalbergieae</taxon>
        <taxon>Pterocarpus clade</taxon>
        <taxon>Stylosanthes</taxon>
    </lineage>
</organism>
<sequence length="177" mass="20048">MDEGFQRRSATNKVNRASAKGVRYTAVAKELNRESTLAEVFKQTHTRKKNKEEWSAHEGNGLNNPTVVDPDEVWRDVGMSEPPLSQHTVEEAEERVQQFLTQAELRMNAIVQEAREELLREREEFQKMREEMAAYYASVRAGPSSGVGLTTMAAPAAQPDGDRGQEKEDDADDYQDF</sequence>
<evidence type="ECO:0000313" key="2">
    <source>
        <dbReference type="EMBL" id="MED6149038.1"/>
    </source>
</evidence>
<dbReference type="EMBL" id="JASCZI010091117">
    <property type="protein sequence ID" value="MED6149038.1"/>
    <property type="molecule type" value="Genomic_DNA"/>
</dbReference>